<keyword evidence="2" id="KW-0131">Cell cycle</keyword>
<dbReference type="AlphaFoldDB" id="A0A9Q0RMB1"/>
<dbReference type="GO" id="GO:0019888">
    <property type="term" value="F:protein phosphatase regulator activity"/>
    <property type="evidence" value="ECO:0007669"/>
    <property type="project" value="TreeGrafter"/>
</dbReference>
<dbReference type="GO" id="GO:0019903">
    <property type="term" value="F:protein phosphatase binding"/>
    <property type="evidence" value="ECO:0007669"/>
    <property type="project" value="InterPro"/>
</dbReference>
<dbReference type="Pfam" id="PF04499">
    <property type="entry name" value="SAPS"/>
    <property type="match status" value="1"/>
</dbReference>
<dbReference type="InterPro" id="IPR007587">
    <property type="entry name" value="SAPS"/>
</dbReference>
<evidence type="ECO:0000313" key="5">
    <source>
        <dbReference type="Proteomes" id="UP001142055"/>
    </source>
</evidence>
<dbReference type="PANTHER" id="PTHR12634">
    <property type="entry name" value="SIT4 YEAST -ASSOCIATING PROTEIN-RELATED"/>
    <property type="match status" value="1"/>
</dbReference>
<sequence length="882" mass="101922">MFWSDPDPNIDSLLQKEDVTLTEILEENNVLQECMSPNKSLIDFLCKDDNLTEMISALINEPSNNKDELERFKYANTICEILTFEKNPFADLIVNSELYMSKLWSFVCIAPNQNEVDENSSCAHSNSILNPLLASFFMKVFHYLFTHQTEKVLDFIDSQKEPNDLVSVVLRHINTSAIMDLIFKSWEYINCCDTKIEPEIFDRYNNILSKNNFIEKLIEVYKDKDSDSKHQYAANLISDLIKSKRDLLSSTKQVDEILLQFENVELSKSLLTNIFETRTKSSISSGLKIIQALLVYQTQAQKFMDQNNEEFHTLPNGKSDDSEISMEKMPGIVTTNSQELSNEEQFMPPQLSSPVDIREEHLSRCIRNVCSVLNERIEDFVCLLVDPPDIKPIATTVGILNRPLGLIRLEVVHLFVALFASSDYSILEKCSQLNVLKLLTELFFEYSLNNQLHKYFEQIIDYLFQNYSKCKKCFEDEIFETIENSHNENDASKLNNIQIDGVNILENNEKMRYLNNLHNITKVLVKQVLVDCRLIEKILECYLHEKVPVKRESKQSNNVDQEFTDNLDNKVDNIKIDSEQEVDNKSLEIDQSQSDATKKTTLKNCRPSYMGHLRLIANILRDHCSDELLSEFQVDSNVVQQWKDFNNVKLTQLNELVNSKLVDEGENDQEKFKKYQLESISLDLPSNIDFIPSDLGPNSSNDFNQAKLMNKPDLSFDKFWKPKREKYNFIKYFDEKCSSIFDEYEDDEYGNIGELAVKEFRLDSKQQELIVDTFKNKFFALSESRDVPESNAPEVNFANFDNLEFNPWAEDFNGSLTTSTVKGQAIGESDTWTADFENDPFKSDIADTTFNSEQPNNIDSEVFSEPKTSSPIKNEEQSDKNN</sequence>
<reference evidence="4" key="1">
    <citation type="submission" date="2022-12" db="EMBL/GenBank/DDBJ databases">
        <title>Genome assemblies of Blomia tropicalis.</title>
        <authorList>
            <person name="Cui Y."/>
        </authorList>
    </citation>
    <scope>NUCLEOTIDE SEQUENCE</scope>
    <source>
        <tissue evidence="4">Adult mites</tissue>
    </source>
</reference>
<feature type="region of interest" description="Disordered" evidence="3">
    <location>
        <begin position="830"/>
        <end position="882"/>
    </location>
</feature>
<dbReference type="GO" id="GO:0005829">
    <property type="term" value="C:cytosol"/>
    <property type="evidence" value="ECO:0007669"/>
    <property type="project" value="TreeGrafter"/>
</dbReference>
<gene>
    <name evidence="4" type="ORF">RDWZM_005406</name>
</gene>
<evidence type="ECO:0000313" key="4">
    <source>
        <dbReference type="EMBL" id="KAJ6219594.1"/>
    </source>
</evidence>
<feature type="compositionally biased region" description="Basic and acidic residues" evidence="3">
    <location>
        <begin position="873"/>
        <end position="882"/>
    </location>
</feature>
<dbReference type="EMBL" id="JAPWDV010000002">
    <property type="protein sequence ID" value="KAJ6219594.1"/>
    <property type="molecule type" value="Genomic_DNA"/>
</dbReference>
<evidence type="ECO:0000256" key="3">
    <source>
        <dbReference type="SAM" id="MobiDB-lite"/>
    </source>
</evidence>
<keyword evidence="5" id="KW-1185">Reference proteome</keyword>
<feature type="compositionally biased region" description="Polar residues" evidence="3">
    <location>
        <begin position="846"/>
        <end position="859"/>
    </location>
</feature>
<protein>
    <submittedName>
        <fullName evidence="4">Uncharacterized protein</fullName>
    </submittedName>
</protein>
<dbReference type="GO" id="GO:0005634">
    <property type="term" value="C:nucleus"/>
    <property type="evidence" value="ECO:0007669"/>
    <property type="project" value="TreeGrafter"/>
</dbReference>
<evidence type="ECO:0000256" key="1">
    <source>
        <dbReference type="ARBA" id="ARBA00006180"/>
    </source>
</evidence>
<proteinExistence type="inferred from homology"/>
<dbReference type="PANTHER" id="PTHR12634:SF8">
    <property type="entry name" value="FIERY MOUNTAIN, ISOFORM D"/>
    <property type="match status" value="1"/>
</dbReference>
<name>A0A9Q0RMB1_BLOTA</name>
<comment type="similarity">
    <text evidence="1">Belongs to the SAPS family.</text>
</comment>
<dbReference type="Proteomes" id="UP001142055">
    <property type="component" value="Chromosome 2"/>
</dbReference>
<comment type="caution">
    <text evidence="4">The sequence shown here is derived from an EMBL/GenBank/DDBJ whole genome shotgun (WGS) entry which is preliminary data.</text>
</comment>
<organism evidence="4 5">
    <name type="scientific">Blomia tropicalis</name>
    <name type="common">Mite</name>
    <dbReference type="NCBI Taxonomy" id="40697"/>
    <lineage>
        <taxon>Eukaryota</taxon>
        <taxon>Metazoa</taxon>
        <taxon>Ecdysozoa</taxon>
        <taxon>Arthropoda</taxon>
        <taxon>Chelicerata</taxon>
        <taxon>Arachnida</taxon>
        <taxon>Acari</taxon>
        <taxon>Acariformes</taxon>
        <taxon>Sarcoptiformes</taxon>
        <taxon>Astigmata</taxon>
        <taxon>Glycyphagoidea</taxon>
        <taxon>Echimyopodidae</taxon>
        <taxon>Blomia</taxon>
    </lineage>
</organism>
<evidence type="ECO:0000256" key="2">
    <source>
        <dbReference type="ARBA" id="ARBA00023306"/>
    </source>
</evidence>
<accession>A0A9Q0RMB1</accession>